<reference evidence="4" key="1">
    <citation type="submission" date="2020-07" db="EMBL/GenBank/DDBJ databases">
        <authorList>
            <person name="Pettersson B.M.F."/>
            <person name="Behra P.R.K."/>
            <person name="Ramesh M."/>
            <person name="Das S."/>
            <person name="Dasgupta S."/>
            <person name="Kirsebom L.A."/>
        </authorList>
    </citation>
    <scope>NUCLEOTIDE SEQUENCE</scope>
    <source>
        <strain evidence="4">DSM 44615</strain>
    </source>
</reference>
<dbReference type="AlphaFoldDB" id="A0A9X3BVA9"/>
<gene>
    <name evidence="4" type="ORF">H7I41_16865</name>
</gene>
<evidence type="ECO:0000313" key="5">
    <source>
        <dbReference type="Proteomes" id="UP001140293"/>
    </source>
</evidence>
<reference evidence="4" key="2">
    <citation type="journal article" date="2022" name="BMC Genomics">
        <title>Comparative genome analysis of mycobacteria focusing on tRNA and non-coding RNA.</title>
        <authorList>
            <person name="Behra P.R.K."/>
            <person name="Pettersson B.M.F."/>
            <person name="Ramesh M."/>
            <person name="Das S."/>
            <person name="Dasgupta S."/>
            <person name="Kirsebom L.A."/>
        </authorList>
    </citation>
    <scope>NUCLEOTIDE SEQUENCE</scope>
    <source>
        <strain evidence="4">DSM 44615</strain>
    </source>
</reference>
<dbReference type="PANTHER" id="PTHR30055">
    <property type="entry name" value="HTH-TYPE TRANSCRIPTIONAL REGULATOR RUTR"/>
    <property type="match status" value="1"/>
</dbReference>
<keyword evidence="1 2" id="KW-0238">DNA-binding</keyword>
<dbReference type="SUPFAM" id="SSF46689">
    <property type="entry name" value="Homeodomain-like"/>
    <property type="match status" value="1"/>
</dbReference>
<evidence type="ECO:0000256" key="2">
    <source>
        <dbReference type="PROSITE-ProRule" id="PRU00335"/>
    </source>
</evidence>
<dbReference type="PROSITE" id="PS50977">
    <property type="entry name" value="HTH_TETR_2"/>
    <property type="match status" value="1"/>
</dbReference>
<dbReference type="GO" id="GO:0000976">
    <property type="term" value="F:transcription cis-regulatory region binding"/>
    <property type="evidence" value="ECO:0007669"/>
    <property type="project" value="TreeGrafter"/>
</dbReference>
<proteinExistence type="predicted"/>
<dbReference type="EMBL" id="JACKSJ010000143">
    <property type="protein sequence ID" value="MCV7171588.1"/>
    <property type="molecule type" value="Genomic_DNA"/>
</dbReference>
<dbReference type="Pfam" id="PF00440">
    <property type="entry name" value="TetR_N"/>
    <property type="match status" value="1"/>
</dbReference>
<evidence type="ECO:0000256" key="1">
    <source>
        <dbReference type="ARBA" id="ARBA00023125"/>
    </source>
</evidence>
<comment type="caution">
    <text evidence="4">The sequence shown here is derived from an EMBL/GenBank/DDBJ whole genome shotgun (WGS) entry which is preliminary data.</text>
</comment>
<evidence type="ECO:0000259" key="3">
    <source>
        <dbReference type="PROSITE" id="PS50977"/>
    </source>
</evidence>
<evidence type="ECO:0000313" key="4">
    <source>
        <dbReference type="EMBL" id="MCV7171588.1"/>
    </source>
</evidence>
<sequence>MASQRDQPLSFDDWVEAGFTLLAEGGFDALRIGRLCERLSVTKGSFYWHFADIQAYRAALVDSWTELRAADRRRLTSMGDVDPRERLARMMGMLARPDHWSVERVMRAWALTDDRVGESVRRGDQRVFAAVLQAFTDYGFEPADAALRSGLLFGAGLGLLHGSDPDVDASPEVRERLLEFLLRD</sequence>
<dbReference type="Gene3D" id="1.10.357.10">
    <property type="entry name" value="Tetracycline Repressor, domain 2"/>
    <property type="match status" value="1"/>
</dbReference>
<organism evidence="4 5">
    <name type="scientific">[Mycobacterium] manitobense</name>
    <dbReference type="NCBI Taxonomy" id="190147"/>
    <lineage>
        <taxon>Bacteria</taxon>
        <taxon>Bacillati</taxon>
        <taxon>Actinomycetota</taxon>
        <taxon>Actinomycetes</taxon>
        <taxon>Mycobacteriales</taxon>
        <taxon>Mycobacteriaceae</taxon>
        <taxon>Mycolicibacterium</taxon>
    </lineage>
</organism>
<protein>
    <submittedName>
        <fullName evidence="4">TetR/AcrR family transcriptional regulator</fullName>
    </submittedName>
</protein>
<dbReference type="PANTHER" id="PTHR30055:SF239">
    <property type="entry name" value="TRANSCRIPTIONAL REGULATORY PROTEIN"/>
    <property type="match status" value="1"/>
</dbReference>
<feature type="DNA-binding region" description="H-T-H motif" evidence="2">
    <location>
        <begin position="31"/>
        <end position="50"/>
    </location>
</feature>
<feature type="domain" description="HTH tetR-type" evidence="3">
    <location>
        <begin position="8"/>
        <end position="68"/>
    </location>
</feature>
<dbReference type="Proteomes" id="UP001140293">
    <property type="component" value="Unassembled WGS sequence"/>
</dbReference>
<dbReference type="InterPro" id="IPR001647">
    <property type="entry name" value="HTH_TetR"/>
</dbReference>
<dbReference type="GO" id="GO:0003700">
    <property type="term" value="F:DNA-binding transcription factor activity"/>
    <property type="evidence" value="ECO:0007669"/>
    <property type="project" value="TreeGrafter"/>
</dbReference>
<dbReference type="RefSeq" id="WP_264013773.1">
    <property type="nucleotide sequence ID" value="NZ_JACKSJ010000143.1"/>
</dbReference>
<name>A0A9X3BVA9_9MYCO</name>
<dbReference type="InterPro" id="IPR050109">
    <property type="entry name" value="HTH-type_TetR-like_transc_reg"/>
</dbReference>
<dbReference type="InterPro" id="IPR009057">
    <property type="entry name" value="Homeodomain-like_sf"/>
</dbReference>
<keyword evidence="5" id="KW-1185">Reference proteome</keyword>
<accession>A0A9X3BVA9</accession>